<dbReference type="UniPathway" id="UPA00219"/>
<dbReference type="PANTHER" id="PTHR21071">
    <property type="entry name" value="UDP-N-ACETYLENOLPYRUVOYLGLUCOSAMINE REDUCTASE"/>
    <property type="match status" value="1"/>
</dbReference>
<dbReference type="SUPFAM" id="SSF56176">
    <property type="entry name" value="FAD-binding/transporter-associated domain-like"/>
    <property type="match status" value="1"/>
</dbReference>
<evidence type="ECO:0000256" key="8">
    <source>
        <dbReference type="ARBA" id="ARBA00022490"/>
    </source>
</evidence>
<keyword evidence="9 20" id="KW-0132">Cell division</keyword>
<dbReference type="PANTHER" id="PTHR21071:SF4">
    <property type="entry name" value="UDP-N-ACETYLENOLPYRUVOYLGLUCOSAMINE REDUCTASE"/>
    <property type="match status" value="1"/>
</dbReference>
<dbReference type="NCBIfam" id="TIGR00179">
    <property type="entry name" value="murB"/>
    <property type="match status" value="1"/>
</dbReference>
<keyword evidence="23" id="KW-1185">Reference proteome</keyword>
<evidence type="ECO:0000256" key="19">
    <source>
        <dbReference type="ARBA" id="ARBA00048914"/>
    </source>
</evidence>
<feature type="active site" evidence="20">
    <location>
        <position position="322"/>
    </location>
</feature>
<comment type="pathway">
    <text evidence="4 20">Cell wall biogenesis; peptidoglycan biosynthesis.</text>
</comment>
<dbReference type="Pfam" id="PF02873">
    <property type="entry name" value="MurB_C"/>
    <property type="match status" value="1"/>
</dbReference>
<dbReference type="AlphaFoldDB" id="A0A432W149"/>
<evidence type="ECO:0000256" key="18">
    <source>
        <dbReference type="ARBA" id="ARBA00031026"/>
    </source>
</evidence>
<evidence type="ECO:0000256" key="10">
    <source>
        <dbReference type="ARBA" id="ARBA00022630"/>
    </source>
</evidence>
<gene>
    <name evidence="20" type="primary">murB</name>
    <name evidence="22" type="ORF">CWE09_13370</name>
</gene>
<dbReference type="GO" id="GO:0071555">
    <property type="term" value="P:cell wall organization"/>
    <property type="evidence" value="ECO:0007669"/>
    <property type="project" value="UniProtKB-KW"/>
</dbReference>
<dbReference type="InterPro" id="IPR036318">
    <property type="entry name" value="FAD-bd_PCMH-like_sf"/>
</dbReference>
<comment type="subcellular location">
    <subcellularLocation>
        <location evidence="3 20">Cytoplasm</location>
    </subcellularLocation>
</comment>
<dbReference type="HAMAP" id="MF_00037">
    <property type="entry name" value="MurB"/>
    <property type="match status" value="1"/>
</dbReference>
<comment type="caution">
    <text evidence="22">The sequence shown here is derived from an EMBL/GenBank/DDBJ whole genome shotgun (WGS) entry which is preliminary data.</text>
</comment>
<dbReference type="Proteomes" id="UP000288293">
    <property type="component" value="Unassembled WGS sequence"/>
</dbReference>
<dbReference type="Gene3D" id="3.30.465.10">
    <property type="match status" value="1"/>
</dbReference>
<dbReference type="InterPro" id="IPR016166">
    <property type="entry name" value="FAD-bd_PCMH"/>
</dbReference>
<evidence type="ECO:0000256" key="12">
    <source>
        <dbReference type="ARBA" id="ARBA00022857"/>
    </source>
</evidence>
<evidence type="ECO:0000256" key="2">
    <source>
        <dbReference type="ARBA" id="ARBA00003921"/>
    </source>
</evidence>
<comment type="function">
    <text evidence="2 20">Cell wall formation.</text>
</comment>
<feature type="active site" description="Proton donor" evidence="20">
    <location>
        <position position="226"/>
    </location>
</feature>
<dbReference type="InterPro" id="IPR036635">
    <property type="entry name" value="MurB_C_sf"/>
</dbReference>
<dbReference type="Gene3D" id="3.30.43.10">
    <property type="entry name" value="Uridine Diphospho-n-acetylenolpyruvylglucosamine Reductase, domain 2"/>
    <property type="match status" value="1"/>
</dbReference>
<evidence type="ECO:0000313" key="22">
    <source>
        <dbReference type="EMBL" id="RUO22918.1"/>
    </source>
</evidence>
<feature type="domain" description="FAD-binding PCMH-type" evidence="21">
    <location>
        <begin position="16"/>
        <end position="181"/>
    </location>
</feature>
<dbReference type="InterPro" id="IPR016167">
    <property type="entry name" value="FAD-bd_PCMH_sub1"/>
</dbReference>
<evidence type="ECO:0000256" key="3">
    <source>
        <dbReference type="ARBA" id="ARBA00004496"/>
    </source>
</evidence>
<evidence type="ECO:0000313" key="23">
    <source>
        <dbReference type="Proteomes" id="UP000288293"/>
    </source>
</evidence>
<evidence type="ECO:0000256" key="15">
    <source>
        <dbReference type="ARBA" id="ARBA00023002"/>
    </source>
</evidence>
<dbReference type="GO" id="GO:0005829">
    <property type="term" value="C:cytosol"/>
    <property type="evidence" value="ECO:0007669"/>
    <property type="project" value="TreeGrafter"/>
</dbReference>
<evidence type="ECO:0000256" key="1">
    <source>
        <dbReference type="ARBA" id="ARBA00001974"/>
    </source>
</evidence>
<keyword evidence="8 20" id="KW-0963">Cytoplasm</keyword>
<dbReference type="PROSITE" id="PS51387">
    <property type="entry name" value="FAD_PCMH"/>
    <property type="match status" value="1"/>
</dbReference>
<keyword evidence="12 20" id="KW-0521">NADP</keyword>
<dbReference type="GO" id="GO:0071949">
    <property type="term" value="F:FAD binding"/>
    <property type="evidence" value="ECO:0007669"/>
    <property type="project" value="InterPro"/>
</dbReference>
<name>A0A432W149_9GAMM</name>
<dbReference type="GO" id="GO:0051301">
    <property type="term" value="P:cell division"/>
    <property type="evidence" value="ECO:0007669"/>
    <property type="project" value="UniProtKB-KW"/>
</dbReference>
<comment type="catalytic activity">
    <reaction evidence="19 20">
        <text>UDP-N-acetyl-alpha-D-muramate + NADP(+) = UDP-N-acetyl-3-O-(1-carboxyvinyl)-alpha-D-glucosamine + NADPH + H(+)</text>
        <dbReference type="Rhea" id="RHEA:12248"/>
        <dbReference type="ChEBI" id="CHEBI:15378"/>
        <dbReference type="ChEBI" id="CHEBI:57783"/>
        <dbReference type="ChEBI" id="CHEBI:58349"/>
        <dbReference type="ChEBI" id="CHEBI:68483"/>
        <dbReference type="ChEBI" id="CHEBI:70757"/>
        <dbReference type="EC" id="1.3.1.98"/>
    </reaction>
</comment>
<dbReference type="GO" id="GO:0008762">
    <property type="term" value="F:UDP-N-acetylmuramate dehydrogenase activity"/>
    <property type="evidence" value="ECO:0007669"/>
    <property type="project" value="UniProtKB-UniRule"/>
</dbReference>
<evidence type="ECO:0000259" key="21">
    <source>
        <dbReference type="PROSITE" id="PS51387"/>
    </source>
</evidence>
<keyword evidence="17 20" id="KW-0961">Cell wall biogenesis/degradation</keyword>
<dbReference type="InterPro" id="IPR016169">
    <property type="entry name" value="FAD-bd_PCMH_sub2"/>
</dbReference>
<evidence type="ECO:0000256" key="6">
    <source>
        <dbReference type="ARBA" id="ARBA00012518"/>
    </source>
</evidence>
<keyword evidence="15 20" id="KW-0560">Oxidoreductase</keyword>
<dbReference type="InterPro" id="IPR006094">
    <property type="entry name" value="Oxid_FAD_bind_N"/>
</dbReference>
<evidence type="ECO:0000256" key="14">
    <source>
        <dbReference type="ARBA" id="ARBA00022984"/>
    </source>
</evidence>
<evidence type="ECO:0000256" key="5">
    <source>
        <dbReference type="ARBA" id="ARBA00010485"/>
    </source>
</evidence>
<dbReference type="InterPro" id="IPR003170">
    <property type="entry name" value="MurB"/>
</dbReference>
<dbReference type="GO" id="GO:0008360">
    <property type="term" value="P:regulation of cell shape"/>
    <property type="evidence" value="ECO:0007669"/>
    <property type="project" value="UniProtKB-KW"/>
</dbReference>
<dbReference type="GO" id="GO:0009252">
    <property type="term" value="P:peptidoglycan biosynthetic process"/>
    <property type="evidence" value="ECO:0007669"/>
    <property type="project" value="UniProtKB-UniRule"/>
</dbReference>
<dbReference type="Gene3D" id="3.90.78.10">
    <property type="entry name" value="UDP-N-acetylenolpyruvoylglucosamine reductase, C-terminal domain"/>
    <property type="match status" value="1"/>
</dbReference>
<comment type="cofactor">
    <cofactor evidence="1 20">
        <name>FAD</name>
        <dbReference type="ChEBI" id="CHEBI:57692"/>
    </cofactor>
</comment>
<keyword evidence="13 20" id="KW-0133">Cell shape</keyword>
<protein>
    <recommendedName>
        <fullName evidence="7 20">UDP-N-acetylenolpyruvoylglucosamine reductase</fullName>
        <ecNumber evidence="6 20">1.3.1.98</ecNumber>
    </recommendedName>
    <alternativeName>
        <fullName evidence="18 20">UDP-N-acetylmuramate dehydrogenase</fullName>
    </alternativeName>
</protein>
<keyword evidence="10 20" id="KW-0285">Flavoprotein</keyword>
<organism evidence="22 23">
    <name type="scientific">Aliidiomarina minuta</name>
    <dbReference type="NCBI Taxonomy" id="880057"/>
    <lineage>
        <taxon>Bacteria</taxon>
        <taxon>Pseudomonadati</taxon>
        <taxon>Pseudomonadota</taxon>
        <taxon>Gammaproteobacteria</taxon>
        <taxon>Alteromonadales</taxon>
        <taxon>Idiomarinaceae</taxon>
        <taxon>Aliidiomarina</taxon>
    </lineage>
</organism>
<evidence type="ECO:0000256" key="20">
    <source>
        <dbReference type="HAMAP-Rule" id="MF_00037"/>
    </source>
</evidence>
<dbReference type="NCBIfam" id="NF000755">
    <property type="entry name" value="PRK00046.1"/>
    <property type="match status" value="1"/>
</dbReference>
<dbReference type="EMBL" id="PIPL01000004">
    <property type="protein sequence ID" value="RUO22918.1"/>
    <property type="molecule type" value="Genomic_DNA"/>
</dbReference>
<evidence type="ECO:0000256" key="7">
    <source>
        <dbReference type="ARBA" id="ARBA00015188"/>
    </source>
</evidence>
<feature type="active site" evidence="20">
    <location>
        <position position="157"/>
    </location>
</feature>
<evidence type="ECO:0000256" key="4">
    <source>
        <dbReference type="ARBA" id="ARBA00004752"/>
    </source>
</evidence>
<evidence type="ECO:0000256" key="11">
    <source>
        <dbReference type="ARBA" id="ARBA00022827"/>
    </source>
</evidence>
<sequence>MRFRMTALHNKHSFALKAEASDYLAIKKLSDLEKIVWTKDSWILGAGSNTVFTQNYAGQLIHNCLSGGEISETDDSYELCIASGENWHEWVTRTVRQGIPGLENLALIPGSVGAAPVQNIGAYGVEISRFVTQVDVYDLAEHRSFHLAAADCQFAYRDSIFKKVEHASWFITAVHLSLPKDWAPVLEYPDLQGLPVRSDASQVMQKVIEVRQNKLPDPRQIPNAGSFFKNPVVDESHLEQLLKEYPDIPYFRINESQIKLAAGWLIDQAGLKTCSFGGAGVHQKQALVLVNRGEATGDDVLQLAQRVRQEVNKKFAVHLSPEVRLLGEKGLLSL</sequence>
<dbReference type="Pfam" id="PF01565">
    <property type="entry name" value="FAD_binding_4"/>
    <property type="match status" value="1"/>
</dbReference>
<comment type="similarity">
    <text evidence="5 20">Belongs to the MurB family.</text>
</comment>
<evidence type="ECO:0000256" key="16">
    <source>
        <dbReference type="ARBA" id="ARBA00023306"/>
    </source>
</evidence>
<keyword evidence="11 20" id="KW-0274">FAD</keyword>
<dbReference type="InterPro" id="IPR011601">
    <property type="entry name" value="MurB_C"/>
</dbReference>
<evidence type="ECO:0000256" key="17">
    <source>
        <dbReference type="ARBA" id="ARBA00023316"/>
    </source>
</evidence>
<proteinExistence type="inferred from homology"/>
<keyword evidence="14 20" id="KW-0573">Peptidoglycan synthesis</keyword>
<reference evidence="22 23" key="1">
    <citation type="journal article" date="2011" name="Front. Microbiol.">
        <title>Genomic signatures of strain selection and enhancement in Bacillus atrophaeus var. globigii, a historical biowarfare simulant.</title>
        <authorList>
            <person name="Gibbons H.S."/>
            <person name="Broomall S.M."/>
            <person name="McNew L.A."/>
            <person name="Daligault H."/>
            <person name="Chapman C."/>
            <person name="Bruce D."/>
            <person name="Karavis M."/>
            <person name="Krepps M."/>
            <person name="McGregor P.A."/>
            <person name="Hong C."/>
            <person name="Park K.H."/>
            <person name="Akmal A."/>
            <person name="Feldman A."/>
            <person name="Lin J.S."/>
            <person name="Chang W.E."/>
            <person name="Higgs B.W."/>
            <person name="Demirev P."/>
            <person name="Lindquist J."/>
            <person name="Liem A."/>
            <person name="Fochler E."/>
            <person name="Read T.D."/>
            <person name="Tapia R."/>
            <person name="Johnson S."/>
            <person name="Bishop-Lilly K.A."/>
            <person name="Detter C."/>
            <person name="Han C."/>
            <person name="Sozhamannan S."/>
            <person name="Rosenzweig C.N."/>
            <person name="Skowronski E.W."/>
        </authorList>
    </citation>
    <scope>NUCLEOTIDE SEQUENCE [LARGE SCALE GENOMIC DNA]</scope>
    <source>
        <strain evidence="22 23">MLST1</strain>
    </source>
</reference>
<dbReference type="EC" id="1.3.1.98" evidence="6 20"/>
<evidence type="ECO:0000256" key="13">
    <source>
        <dbReference type="ARBA" id="ARBA00022960"/>
    </source>
</evidence>
<evidence type="ECO:0000256" key="9">
    <source>
        <dbReference type="ARBA" id="ARBA00022618"/>
    </source>
</evidence>
<accession>A0A432W149</accession>
<dbReference type="SUPFAM" id="SSF56194">
    <property type="entry name" value="Uridine diphospho-N-Acetylenolpyruvylglucosamine reductase, MurB, C-terminal domain"/>
    <property type="match status" value="1"/>
</dbReference>
<keyword evidence="16 20" id="KW-0131">Cell cycle</keyword>